<dbReference type="AlphaFoldDB" id="A0A6P6TVK8"/>
<evidence type="ECO:0000259" key="1">
    <source>
        <dbReference type="Pfam" id="PF03732"/>
    </source>
</evidence>
<proteinExistence type="predicted"/>
<protein>
    <recommendedName>
        <fullName evidence="1">Retrotransposon gag domain-containing protein</fullName>
    </recommendedName>
</protein>
<accession>A0A6P6TVK8</accession>
<dbReference type="InterPro" id="IPR005162">
    <property type="entry name" value="Retrotrans_gag_dom"/>
</dbReference>
<evidence type="ECO:0000313" key="2">
    <source>
        <dbReference type="Proteomes" id="UP001652660"/>
    </source>
</evidence>
<dbReference type="Proteomes" id="UP001652660">
    <property type="component" value="Chromosome 8e"/>
</dbReference>
<gene>
    <name evidence="3" type="primary">LOC113704717</name>
</gene>
<keyword evidence="2" id="KW-1185">Reference proteome</keyword>
<dbReference type="Pfam" id="PF03732">
    <property type="entry name" value="Retrotrans_gag"/>
    <property type="match status" value="1"/>
</dbReference>
<dbReference type="OrthoDB" id="1936908at2759"/>
<sequence>MTDILERLAERQGPGPINQPEAQDRGEDRVLERFLKFDPPKFIEGPDPELAENWMERMTNIFAALNYTEERRVTFAAFQIESATLAWWDVIRGKWKRVQIPWTWENFIREFNEKFLPPLIQEKREDEFIKLRQGASSMADYKERFTKLSKYPPKLVAIERRRIRRIVQGLNVEIQEELAATQISTFTETLEKAQRVESTRL</sequence>
<reference evidence="3" key="2">
    <citation type="submission" date="2025-08" db="UniProtKB">
        <authorList>
            <consortium name="RefSeq"/>
        </authorList>
    </citation>
    <scope>IDENTIFICATION</scope>
    <source>
        <tissue evidence="3">Leaves</tissue>
    </source>
</reference>
<feature type="domain" description="Retrotransposon gag" evidence="1">
    <location>
        <begin position="75"/>
        <end position="171"/>
    </location>
</feature>
<evidence type="ECO:0000313" key="3">
    <source>
        <dbReference type="RefSeq" id="XP_027082394.2"/>
    </source>
</evidence>
<dbReference type="GeneID" id="113704717"/>
<dbReference type="RefSeq" id="XP_027082394.2">
    <property type="nucleotide sequence ID" value="XM_027226593.2"/>
</dbReference>
<reference evidence="2" key="1">
    <citation type="journal article" date="2025" name="Foods">
        <title>Unveiling the Microbial Signatures of Arabica Coffee Cherries: Insights into Ripeness Specific Diversity, Functional Traits, and Implications for Quality and Safety.</title>
        <authorList>
            <consortium name="RefSeq"/>
            <person name="Tenea G.N."/>
            <person name="Cifuentes V."/>
            <person name="Reyes P."/>
            <person name="Cevallos-Vallejos M."/>
        </authorList>
    </citation>
    <scope>NUCLEOTIDE SEQUENCE [LARGE SCALE GENOMIC DNA]</scope>
</reference>
<name>A0A6P6TVK8_COFAR</name>
<organism evidence="2 3">
    <name type="scientific">Coffea arabica</name>
    <name type="common">Arabian coffee</name>
    <dbReference type="NCBI Taxonomy" id="13443"/>
    <lineage>
        <taxon>Eukaryota</taxon>
        <taxon>Viridiplantae</taxon>
        <taxon>Streptophyta</taxon>
        <taxon>Embryophyta</taxon>
        <taxon>Tracheophyta</taxon>
        <taxon>Spermatophyta</taxon>
        <taxon>Magnoliopsida</taxon>
        <taxon>eudicotyledons</taxon>
        <taxon>Gunneridae</taxon>
        <taxon>Pentapetalae</taxon>
        <taxon>asterids</taxon>
        <taxon>lamiids</taxon>
        <taxon>Gentianales</taxon>
        <taxon>Rubiaceae</taxon>
        <taxon>Ixoroideae</taxon>
        <taxon>Gardenieae complex</taxon>
        <taxon>Bertiereae - Coffeeae clade</taxon>
        <taxon>Coffeeae</taxon>
        <taxon>Coffea</taxon>
    </lineage>
</organism>